<organism evidence="1">
    <name type="scientific">Nitrosopumilaceae spindle-shaped virus</name>
    <dbReference type="NCBI Taxonomy" id="3065433"/>
    <lineage>
        <taxon>Viruses</taxon>
    </lineage>
</organism>
<dbReference type="EMBL" id="BK067792">
    <property type="protein sequence ID" value="DBA52271.1"/>
    <property type="molecule type" value="Genomic_DNA"/>
</dbReference>
<sequence>MTYLCKHNCTNTKKPKGGYYPNGFKLCAVCQIFTKHPGTFCVCCGSRLRSGPKDTKTRKKIEVCGY</sequence>
<accession>A0AAT9J7N7</accession>
<reference evidence="1" key="2">
    <citation type="submission" date="2024-03" db="EMBL/GenBank/DDBJ databases">
        <authorList>
            <person name="Ni Y."/>
            <person name="Xu T."/>
            <person name="Yan S."/>
            <person name="Chen L."/>
            <person name="Wang Y."/>
        </authorList>
    </citation>
    <scope>NUCLEOTIDE SEQUENCE</scope>
    <source>
        <strain evidence="1">NYM1</strain>
    </source>
</reference>
<name>A0AAT9J7N7_9VIRU</name>
<proteinExistence type="predicted"/>
<evidence type="ECO:0000313" key="1">
    <source>
        <dbReference type="EMBL" id="DBA52271.1"/>
    </source>
</evidence>
<reference evidence="1" key="1">
    <citation type="journal article" date="2024" name="Environ. Microbiol. Rep.">
        <title>Hiding in plain sight: The discovery of complete genomes of 11 hypothetical spindle-shaped viruses that putatively infect mesophilic ammonia-oxidizing archaea.</title>
        <authorList>
            <person name="Ni Y."/>
            <person name="Xu T."/>
            <person name="Yan S."/>
            <person name="Chen L."/>
            <person name="Wang Y."/>
        </authorList>
    </citation>
    <scope>NUCLEOTIDE SEQUENCE</scope>
    <source>
        <strain evidence="1">NYM1</strain>
    </source>
</reference>
<protein>
    <submittedName>
        <fullName evidence="1">ORF64</fullName>
    </submittedName>
</protein>